<dbReference type="InterPro" id="IPR054199">
    <property type="entry name" value="DUF6904"/>
</dbReference>
<dbReference type="EMBL" id="LQNU01000042">
    <property type="protein sequence ID" value="KZE82839.1"/>
    <property type="molecule type" value="Genomic_DNA"/>
</dbReference>
<dbReference type="RefSeq" id="WP_038987626.1">
    <property type="nucleotide sequence ID" value="NZ_JWJO01000055.1"/>
</dbReference>
<sequence length="225" mass="26732">MFYIKPTKNAIGFELWGSREDLSELYDSFSIFFNNEMYDSELEFDSCDRIISGVLYEIRKAFDNSRLKRKSSHLSYSESTYYGCCISWVQGIFFIQAIRYKQNLIPINKLILSHLLEFEYWMEKAMYEFDSKTAFELKDFITGRIDASNDCLYIYMRKINLEYFLLNGGKKAFKALPGLLEKACYGTLGYNLYRKELERDAKRLNTNATRLELNDDDFDYENVKW</sequence>
<name>A0A161SB03_9FLAO</name>
<dbReference type="Pfam" id="PF21845">
    <property type="entry name" value="DUF6904"/>
    <property type="match status" value="1"/>
</dbReference>
<protein>
    <submittedName>
        <fullName evidence="1">Uncharacterized protein</fullName>
    </submittedName>
</protein>
<keyword evidence="2" id="KW-1185">Reference proteome</keyword>
<evidence type="ECO:0000313" key="2">
    <source>
        <dbReference type="Proteomes" id="UP000076630"/>
    </source>
</evidence>
<evidence type="ECO:0000313" key="1">
    <source>
        <dbReference type="EMBL" id="KZE82839.1"/>
    </source>
</evidence>
<dbReference type="Proteomes" id="UP000076630">
    <property type="component" value="Unassembled WGS sequence"/>
</dbReference>
<gene>
    <name evidence="1" type="ORF">AV926_06275</name>
</gene>
<accession>A0A161SB03</accession>
<dbReference type="AlphaFoldDB" id="A0A161SB03"/>
<dbReference type="OrthoDB" id="1122716at2"/>
<organism evidence="1 2">
    <name type="scientific">Myroides marinus</name>
    <dbReference type="NCBI Taxonomy" id="703342"/>
    <lineage>
        <taxon>Bacteria</taxon>
        <taxon>Pseudomonadati</taxon>
        <taxon>Bacteroidota</taxon>
        <taxon>Flavobacteriia</taxon>
        <taxon>Flavobacteriales</taxon>
        <taxon>Flavobacteriaceae</taxon>
        <taxon>Myroides</taxon>
    </lineage>
</organism>
<reference evidence="1 2" key="1">
    <citation type="submission" date="2016-01" db="EMBL/GenBank/DDBJ databases">
        <title>Whole genome sequencing of Myroides marinus L41.</title>
        <authorList>
            <person name="Hong K.W."/>
        </authorList>
    </citation>
    <scope>NUCLEOTIDE SEQUENCE [LARGE SCALE GENOMIC DNA]</scope>
    <source>
        <strain evidence="1 2">L41</strain>
    </source>
</reference>
<comment type="caution">
    <text evidence="1">The sequence shown here is derived from an EMBL/GenBank/DDBJ whole genome shotgun (WGS) entry which is preliminary data.</text>
</comment>
<proteinExistence type="predicted"/>